<dbReference type="EMBL" id="JASBWS010000006">
    <property type="protein sequence ID" value="KAJ9115232.1"/>
    <property type="molecule type" value="Genomic_DNA"/>
</dbReference>
<proteinExistence type="predicted"/>
<sequence>MSTAAVGGSYKPLTGPYASSSADLVLSLIPESSSLSSSIPPEVNVTTHLRAALRAAQASLNEECGKTASAKLVLEKTDAEYARLQLEKRTLARAVNGLQVEDGASVPDLPDTEELQAYCQARTDPLPGPDDPYYEHAIKKARYEFELQEIEQREEQYATLQAKLEELRQNSSLLKKKAIIADSSLTELHETMAKVKAALEDVSLPTPVEAKPVEEDVEMESSTEGGEVEAEAEVEAASS</sequence>
<name>A0ACC2WXI0_9TREE</name>
<keyword evidence="2" id="KW-1185">Reference proteome</keyword>
<organism evidence="1 2">
    <name type="scientific">Naganishia adeliensis</name>
    <dbReference type="NCBI Taxonomy" id="92952"/>
    <lineage>
        <taxon>Eukaryota</taxon>
        <taxon>Fungi</taxon>
        <taxon>Dikarya</taxon>
        <taxon>Basidiomycota</taxon>
        <taxon>Agaricomycotina</taxon>
        <taxon>Tremellomycetes</taxon>
        <taxon>Filobasidiales</taxon>
        <taxon>Filobasidiaceae</taxon>
        <taxon>Naganishia</taxon>
    </lineage>
</organism>
<reference evidence="1" key="1">
    <citation type="submission" date="2023-04" db="EMBL/GenBank/DDBJ databases">
        <title>Draft Genome sequencing of Naganishia species isolated from polar environments using Oxford Nanopore Technology.</title>
        <authorList>
            <person name="Leo P."/>
            <person name="Venkateswaran K."/>
        </authorList>
    </citation>
    <scope>NUCLEOTIDE SEQUENCE</scope>
    <source>
        <strain evidence="1">MNA-CCFEE 5262</strain>
    </source>
</reference>
<protein>
    <submittedName>
        <fullName evidence="1">Uncharacterized protein</fullName>
    </submittedName>
</protein>
<evidence type="ECO:0000313" key="2">
    <source>
        <dbReference type="Proteomes" id="UP001230649"/>
    </source>
</evidence>
<dbReference type="Proteomes" id="UP001230649">
    <property type="component" value="Unassembled WGS sequence"/>
</dbReference>
<gene>
    <name evidence="1" type="ORF">QFC20_001099</name>
</gene>
<comment type="caution">
    <text evidence="1">The sequence shown here is derived from an EMBL/GenBank/DDBJ whole genome shotgun (WGS) entry which is preliminary data.</text>
</comment>
<evidence type="ECO:0000313" key="1">
    <source>
        <dbReference type="EMBL" id="KAJ9115232.1"/>
    </source>
</evidence>
<accession>A0ACC2WXI0</accession>